<accession>A0A1G5WU63</accession>
<name>A0A1G5WU63_9BACT</name>
<dbReference type="AlphaFoldDB" id="A0A1G5WU63"/>
<keyword evidence="2" id="KW-1185">Reference proteome</keyword>
<sequence length="63" mass="7349">MPIDGSTPPLLVTENYTSYWHGIRLDGKMLAYCAMRNDEWDIYVIPKAGGKKIRLTDWFGRWT</sequence>
<organism evidence="1 2">
    <name type="scientific">Algoriphagus alkaliphilus</name>
    <dbReference type="NCBI Taxonomy" id="279824"/>
    <lineage>
        <taxon>Bacteria</taxon>
        <taxon>Pseudomonadati</taxon>
        <taxon>Bacteroidota</taxon>
        <taxon>Cytophagia</taxon>
        <taxon>Cytophagales</taxon>
        <taxon>Cyclobacteriaceae</taxon>
        <taxon>Algoriphagus</taxon>
    </lineage>
</organism>
<dbReference type="EMBL" id="FMXE01000007">
    <property type="protein sequence ID" value="SDA60885.1"/>
    <property type="molecule type" value="Genomic_DNA"/>
</dbReference>
<gene>
    <name evidence="1" type="ORF">SAMN03080617_01291</name>
</gene>
<dbReference type="Proteomes" id="UP000198756">
    <property type="component" value="Unassembled WGS sequence"/>
</dbReference>
<dbReference type="InterPro" id="IPR011042">
    <property type="entry name" value="6-blade_b-propeller_TolB-like"/>
</dbReference>
<dbReference type="SUPFAM" id="SSF82171">
    <property type="entry name" value="DPP6 N-terminal domain-like"/>
    <property type="match status" value="1"/>
</dbReference>
<dbReference type="STRING" id="279824.SAMN03080617_01291"/>
<evidence type="ECO:0000313" key="2">
    <source>
        <dbReference type="Proteomes" id="UP000198756"/>
    </source>
</evidence>
<reference evidence="2" key="1">
    <citation type="submission" date="2016-10" db="EMBL/GenBank/DDBJ databases">
        <authorList>
            <person name="Varghese N."/>
            <person name="Submissions S."/>
        </authorList>
    </citation>
    <scope>NUCLEOTIDE SEQUENCE [LARGE SCALE GENOMIC DNA]</scope>
    <source>
        <strain evidence="2">DSM 22703</strain>
    </source>
</reference>
<evidence type="ECO:0000313" key="1">
    <source>
        <dbReference type="EMBL" id="SDA60885.1"/>
    </source>
</evidence>
<dbReference type="RefSeq" id="WP_245693191.1">
    <property type="nucleotide sequence ID" value="NZ_FMXE01000007.1"/>
</dbReference>
<dbReference type="Gene3D" id="2.120.10.30">
    <property type="entry name" value="TolB, C-terminal domain"/>
    <property type="match status" value="1"/>
</dbReference>
<proteinExistence type="predicted"/>
<protein>
    <submittedName>
        <fullName evidence="1">Uncharacterized protein</fullName>
    </submittedName>
</protein>